<gene>
    <name evidence="1" type="ORF">ENSA5_34320</name>
</gene>
<evidence type="ECO:0000313" key="1">
    <source>
        <dbReference type="EMBL" id="PRP97440.1"/>
    </source>
</evidence>
<keyword evidence="2" id="KW-1185">Reference proteome</keyword>
<dbReference type="RefSeq" id="WP_106392781.1">
    <property type="nucleotide sequence ID" value="NZ_PVNK01000158.1"/>
</dbReference>
<dbReference type="Proteomes" id="UP000237968">
    <property type="component" value="Unassembled WGS sequence"/>
</dbReference>
<evidence type="ECO:0000313" key="2">
    <source>
        <dbReference type="Proteomes" id="UP000237968"/>
    </source>
</evidence>
<dbReference type="AlphaFoldDB" id="A0A2S9XXI1"/>
<reference evidence="1 2" key="1">
    <citation type="submission" date="2018-03" db="EMBL/GenBank/DDBJ databases">
        <title>Draft Genome Sequences of the Obligatory Marine Myxobacteria Enhygromyxa salina SWB005.</title>
        <authorList>
            <person name="Poehlein A."/>
            <person name="Moghaddam J.A."/>
            <person name="Harms H."/>
            <person name="Alanjari M."/>
            <person name="Koenig G.M."/>
            <person name="Daniel R."/>
            <person name="Schaeberle T.F."/>
        </authorList>
    </citation>
    <scope>NUCLEOTIDE SEQUENCE [LARGE SCALE GENOMIC DNA]</scope>
    <source>
        <strain evidence="1 2">SWB005</strain>
    </source>
</reference>
<dbReference type="OrthoDB" id="5504430at2"/>
<name>A0A2S9XXI1_9BACT</name>
<proteinExistence type="predicted"/>
<protein>
    <submittedName>
        <fullName evidence="1">Uncharacterized protein</fullName>
    </submittedName>
</protein>
<organism evidence="1 2">
    <name type="scientific">Enhygromyxa salina</name>
    <dbReference type="NCBI Taxonomy" id="215803"/>
    <lineage>
        <taxon>Bacteria</taxon>
        <taxon>Pseudomonadati</taxon>
        <taxon>Myxococcota</taxon>
        <taxon>Polyangia</taxon>
        <taxon>Nannocystales</taxon>
        <taxon>Nannocystaceae</taxon>
        <taxon>Enhygromyxa</taxon>
    </lineage>
</organism>
<sequence length="234" mass="25418">MDLLDGDPVATVRFFATHAGTPTEDGYPDYGDSQTTRVFVNDMGWQIALSTLYVTTSEVRLVRCQEDSGTAIEMFWGPCPEDFVSFNDLDSVPLGAVTVTDGAYCRVDVTFGPFVAPASADEHIAVGSPIIEDNTIAVIGVARRGEPPMQEEVPFEIVSDAVVTARVDISKLENGGPVRLEDEQFARDLTIIKSYDTMFDGLDFETATPAEIEASVLNGLESFTRAHNGTYDTD</sequence>
<dbReference type="EMBL" id="PVNK01000158">
    <property type="protein sequence ID" value="PRP97440.1"/>
    <property type="molecule type" value="Genomic_DNA"/>
</dbReference>
<accession>A0A2S9XXI1</accession>
<comment type="caution">
    <text evidence="1">The sequence shown here is derived from an EMBL/GenBank/DDBJ whole genome shotgun (WGS) entry which is preliminary data.</text>
</comment>